<evidence type="ECO:0000256" key="6">
    <source>
        <dbReference type="ARBA" id="ARBA00023002"/>
    </source>
</evidence>
<comment type="subcellular location">
    <subcellularLocation>
        <location evidence="1">Mitochondrion matrix</location>
    </subcellularLocation>
</comment>
<dbReference type="InterPro" id="IPR022694">
    <property type="entry name" value="3-OHacyl-CoA_DH"/>
</dbReference>
<evidence type="ECO:0000256" key="10">
    <source>
        <dbReference type="ARBA" id="ARBA00049556"/>
    </source>
</evidence>
<feature type="domain" description="3-hydroxyacyl-CoA dehydrogenase C-terminal" evidence="11">
    <location>
        <begin position="225"/>
        <end position="322"/>
    </location>
</feature>
<proteinExistence type="inferred from homology"/>
<evidence type="ECO:0000256" key="7">
    <source>
        <dbReference type="ARBA" id="ARBA00023027"/>
    </source>
</evidence>
<evidence type="ECO:0000313" key="14">
    <source>
        <dbReference type="RefSeq" id="XP_065676532.1"/>
    </source>
</evidence>
<keyword evidence="8" id="KW-0443">Lipid metabolism</keyword>
<dbReference type="Pfam" id="PF02737">
    <property type="entry name" value="3HCDH_N"/>
    <property type="match status" value="1"/>
</dbReference>
<dbReference type="InterPro" id="IPR006108">
    <property type="entry name" value="3HC_DH_C"/>
</dbReference>
<evidence type="ECO:0000256" key="8">
    <source>
        <dbReference type="ARBA" id="ARBA00023098"/>
    </source>
</evidence>
<dbReference type="Gene3D" id="3.40.50.720">
    <property type="entry name" value="NAD(P)-binding Rossmann-like Domain"/>
    <property type="match status" value="1"/>
</dbReference>
<dbReference type="RefSeq" id="XP_065676533.1">
    <property type="nucleotide sequence ID" value="XM_065820461.1"/>
</dbReference>
<dbReference type="Proteomes" id="UP001652625">
    <property type="component" value="Chromosome 15"/>
</dbReference>
<dbReference type="PIRSF" id="PIRSF000105">
    <property type="entry name" value="HCDH"/>
    <property type="match status" value="1"/>
</dbReference>
<evidence type="ECO:0000256" key="5">
    <source>
        <dbReference type="ARBA" id="ARBA00022832"/>
    </source>
</evidence>
<sequence length="327" mass="36644">MWASNYFGKKFLSATSTRIKVFSCYLSTVEPVFEKEIDKVTIVGGGTMGAGIADIAAQSGFKVTIVDSDESTQKCMVQIVKTLSLSTQKRFPNEPKGAKKYIDNVLKNIHTNSHIENGCSDADLVIESIIENLNIKKDIIHKIETVLPKNSIIASNTSSLTLSELSDHLNYPENFGGLHFFNPVWKMKLVEVGRSSKTSEQTVKRLTNFAEDLGKKVVTCNDISGFIVNRLLFPYLLEALRLYDRGHASVVDIDTAMKLGAGFPLGPFEVIDRIGLDNVKMIIDGWHFKEPNNPIFFPSLTLNKLVEEKKLGKKTLHGFYEYKHKMY</sequence>
<dbReference type="SUPFAM" id="SSF48179">
    <property type="entry name" value="6-phosphogluconate dehydrogenase C-terminal domain-like"/>
    <property type="match status" value="1"/>
</dbReference>
<dbReference type="GeneID" id="100214377"/>
<comment type="pathway">
    <text evidence="2">Lipid metabolism; fatty acid beta-oxidation.</text>
</comment>
<dbReference type="InterPro" id="IPR036291">
    <property type="entry name" value="NAD(P)-bd_dom_sf"/>
</dbReference>
<evidence type="ECO:0000256" key="1">
    <source>
        <dbReference type="ARBA" id="ARBA00004305"/>
    </source>
</evidence>
<name>A0ABM4DPM8_HYDVU</name>
<evidence type="ECO:0000313" key="13">
    <source>
        <dbReference type="Proteomes" id="UP001652625"/>
    </source>
</evidence>
<dbReference type="PROSITE" id="PS00067">
    <property type="entry name" value="3HCDH"/>
    <property type="match status" value="1"/>
</dbReference>
<dbReference type="Gene3D" id="1.10.1040.10">
    <property type="entry name" value="N-(1-d-carboxylethyl)-l-norvaline Dehydrogenase, domain 2"/>
    <property type="match status" value="1"/>
</dbReference>
<evidence type="ECO:0000259" key="11">
    <source>
        <dbReference type="Pfam" id="PF00725"/>
    </source>
</evidence>
<dbReference type="InterPro" id="IPR006180">
    <property type="entry name" value="3-OHacyl-CoA_DH_CS"/>
</dbReference>
<evidence type="ECO:0000256" key="4">
    <source>
        <dbReference type="ARBA" id="ARBA00013000"/>
    </source>
</evidence>
<dbReference type="InterPro" id="IPR052242">
    <property type="entry name" value="Mito_3-hydroxyacyl-CoA_DH"/>
</dbReference>
<keyword evidence="6" id="KW-0560">Oxidoreductase</keyword>
<dbReference type="PANTHER" id="PTHR43561:SF3">
    <property type="entry name" value="HYDROXYACYL-COENZYME A DEHYDROGENASE, MITOCHONDRIAL"/>
    <property type="match status" value="1"/>
</dbReference>
<evidence type="ECO:0000256" key="2">
    <source>
        <dbReference type="ARBA" id="ARBA00005005"/>
    </source>
</evidence>
<dbReference type="RefSeq" id="XP_065676534.1">
    <property type="nucleotide sequence ID" value="XM_065820462.1"/>
</dbReference>
<protein>
    <recommendedName>
        <fullName evidence="4">3-hydroxyacyl-CoA dehydrogenase</fullName>
        <ecNumber evidence="4">1.1.1.35</ecNumber>
    </recommendedName>
</protein>
<gene>
    <name evidence="14 15 16" type="primary">LOC100214377</name>
</gene>
<keyword evidence="7" id="KW-0520">NAD</keyword>
<organism evidence="13 16">
    <name type="scientific">Hydra vulgaris</name>
    <name type="common">Hydra</name>
    <name type="synonym">Hydra attenuata</name>
    <dbReference type="NCBI Taxonomy" id="6087"/>
    <lineage>
        <taxon>Eukaryota</taxon>
        <taxon>Metazoa</taxon>
        <taxon>Cnidaria</taxon>
        <taxon>Hydrozoa</taxon>
        <taxon>Hydroidolina</taxon>
        <taxon>Anthoathecata</taxon>
        <taxon>Aplanulata</taxon>
        <taxon>Hydridae</taxon>
        <taxon>Hydra</taxon>
    </lineage>
</organism>
<reference evidence="14 15" key="1">
    <citation type="submission" date="2025-05" db="UniProtKB">
        <authorList>
            <consortium name="RefSeq"/>
        </authorList>
    </citation>
    <scope>IDENTIFICATION</scope>
</reference>
<feature type="domain" description="3-hydroxyacyl-CoA dehydrogenase NAD binding" evidence="12">
    <location>
        <begin position="39"/>
        <end position="222"/>
    </location>
</feature>
<accession>A0ABM4DPM8</accession>
<comment type="catalytic activity">
    <reaction evidence="10">
        <text>a (3S)-3-hydroxyacyl-CoA + NAD(+) = a 3-oxoacyl-CoA + NADH + H(+)</text>
        <dbReference type="Rhea" id="RHEA:22432"/>
        <dbReference type="ChEBI" id="CHEBI:15378"/>
        <dbReference type="ChEBI" id="CHEBI:57318"/>
        <dbReference type="ChEBI" id="CHEBI:57540"/>
        <dbReference type="ChEBI" id="CHEBI:57945"/>
        <dbReference type="ChEBI" id="CHEBI:90726"/>
        <dbReference type="EC" id="1.1.1.35"/>
    </reaction>
</comment>
<dbReference type="InterPro" id="IPR006176">
    <property type="entry name" value="3-OHacyl-CoA_DH_NAD-bd"/>
</dbReference>
<evidence type="ECO:0000313" key="15">
    <source>
        <dbReference type="RefSeq" id="XP_065676533.1"/>
    </source>
</evidence>
<evidence type="ECO:0000256" key="9">
    <source>
        <dbReference type="ARBA" id="ARBA00023128"/>
    </source>
</evidence>
<dbReference type="PANTHER" id="PTHR43561">
    <property type="match status" value="1"/>
</dbReference>
<comment type="similarity">
    <text evidence="3">Belongs to the 3-hydroxyacyl-CoA dehydrogenase family.</text>
</comment>
<evidence type="ECO:0000313" key="16">
    <source>
        <dbReference type="RefSeq" id="XP_065676534.1"/>
    </source>
</evidence>
<keyword evidence="9" id="KW-0496">Mitochondrion</keyword>
<dbReference type="InterPro" id="IPR008927">
    <property type="entry name" value="6-PGluconate_DH-like_C_sf"/>
</dbReference>
<evidence type="ECO:0000256" key="3">
    <source>
        <dbReference type="ARBA" id="ARBA00009463"/>
    </source>
</evidence>
<dbReference type="RefSeq" id="XP_065676532.1">
    <property type="nucleotide sequence ID" value="XM_065820460.1"/>
</dbReference>
<dbReference type="InterPro" id="IPR013328">
    <property type="entry name" value="6PGD_dom2"/>
</dbReference>
<keyword evidence="5" id="KW-0276">Fatty acid metabolism</keyword>
<evidence type="ECO:0000259" key="12">
    <source>
        <dbReference type="Pfam" id="PF02737"/>
    </source>
</evidence>
<dbReference type="Pfam" id="PF00725">
    <property type="entry name" value="3HCDH"/>
    <property type="match status" value="1"/>
</dbReference>
<dbReference type="SUPFAM" id="SSF51735">
    <property type="entry name" value="NAD(P)-binding Rossmann-fold domains"/>
    <property type="match status" value="1"/>
</dbReference>
<keyword evidence="13" id="KW-1185">Reference proteome</keyword>
<dbReference type="EC" id="1.1.1.35" evidence="4"/>